<dbReference type="EMBL" id="JH711589">
    <property type="protein sequence ID" value="EIW75315.1"/>
    <property type="molecule type" value="Genomic_DNA"/>
</dbReference>
<keyword evidence="8" id="KW-0256">Endoplasmic reticulum</keyword>
<dbReference type="InterPro" id="IPR045175">
    <property type="entry name" value="M28_fam"/>
</dbReference>
<evidence type="ECO:0000256" key="13">
    <source>
        <dbReference type="ARBA" id="ARBA00023180"/>
    </source>
</evidence>
<evidence type="ECO:0000256" key="14">
    <source>
        <dbReference type="RuleBase" id="RU361240"/>
    </source>
</evidence>
<evidence type="ECO:0000259" key="16">
    <source>
        <dbReference type="Pfam" id="PF04389"/>
    </source>
</evidence>
<accession>A0A5M3M9E9</accession>
<dbReference type="InterPro" id="IPR053974">
    <property type="entry name" value="ERMP1_1-A_TM"/>
</dbReference>
<feature type="transmembrane region" description="Helical" evidence="15">
    <location>
        <begin position="412"/>
        <end position="433"/>
    </location>
</feature>
<keyword evidence="7 14" id="KW-0378">Hydrolase</keyword>
<dbReference type="RefSeq" id="XP_007774718.1">
    <property type="nucleotide sequence ID" value="XM_007776528.1"/>
</dbReference>
<evidence type="ECO:0000256" key="1">
    <source>
        <dbReference type="ARBA" id="ARBA00001947"/>
    </source>
</evidence>
<evidence type="ECO:0000256" key="3">
    <source>
        <dbReference type="ARBA" id="ARBA00010918"/>
    </source>
</evidence>
<evidence type="ECO:0000256" key="6">
    <source>
        <dbReference type="ARBA" id="ARBA00022723"/>
    </source>
</evidence>
<comment type="similarity">
    <text evidence="3 14">Belongs to the peptidase M28 family.</text>
</comment>
<keyword evidence="10 15" id="KW-1133">Transmembrane helix</keyword>
<evidence type="ECO:0000256" key="15">
    <source>
        <dbReference type="SAM" id="Phobius"/>
    </source>
</evidence>
<evidence type="ECO:0000256" key="12">
    <source>
        <dbReference type="ARBA" id="ARBA00023136"/>
    </source>
</evidence>
<dbReference type="CDD" id="cd03875">
    <property type="entry name" value="M28_Fxna_like"/>
    <property type="match status" value="1"/>
</dbReference>
<feature type="transmembrane region" description="Helical" evidence="15">
    <location>
        <begin position="537"/>
        <end position="557"/>
    </location>
</feature>
<keyword evidence="19" id="KW-1185">Reference proteome</keyword>
<evidence type="ECO:0000256" key="8">
    <source>
        <dbReference type="ARBA" id="ARBA00022824"/>
    </source>
</evidence>
<keyword evidence="12 15" id="KW-0472">Membrane</keyword>
<evidence type="ECO:0000256" key="11">
    <source>
        <dbReference type="ARBA" id="ARBA00023049"/>
    </source>
</evidence>
<dbReference type="InterPro" id="IPR007484">
    <property type="entry name" value="Peptidase_M28"/>
</dbReference>
<dbReference type="GO" id="GO:0046872">
    <property type="term" value="F:metal ion binding"/>
    <property type="evidence" value="ECO:0007669"/>
    <property type="project" value="UniProtKB-KW"/>
</dbReference>
<dbReference type="PANTHER" id="PTHR12147:SF22">
    <property type="entry name" value="ENDOPLASMIC RETICULUM METALLOPEPTIDASE 1"/>
    <property type="match status" value="1"/>
</dbReference>
<dbReference type="OrthoDB" id="76293at2759"/>
<name>A0A5M3M9E9_CONPW</name>
<reference evidence="19" key="1">
    <citation type="journal article" date="2012" name="Science">
        <title>The Paleozoic origin of enzymatic lignin decomposition reconstructed from 31 fungal genomes.</title>
        <authorList>
            <person name="Floudas D."/>
            <person name="Binder M."/>
            <person name="Riley R."/>
            <person name="Barry K."/>
            <person name="Blanchette R.A."/>
            <person name="Henrissat B."/>
            <person name="Martinez A.T."/>
            <person name="Otillar R."/>
            <person name="Spatafora J.W."/>
            <person name="Yadav J.S."/>
            <person name="Aerts A."/>
            <person name="Benoit I."/>
            <person name="Boyd A."/>
            <person name="Carlson A."/>
            <person name="Copeland A."/>
            <person name="Coutinho P.M."/>
            <person name="de Vries R.P."/>
            <person name="Ferreira P."/>
            <person name="Findley K."/>
            <person name="Foster B."/>
            <person name="Gaskell J."/>
            <person name="Glotzer D."/>
            <person name="Gorecki P."/>
            <person name="Heitman J."/>
            <person name="Hesse C."/>
            <person name="Hori C."/>
            <person name="Igarashi K."/>
            <person name="Jurgens J.A."/>
            <person name="Kallen N."/>
            <person name="Kersten P."/>
            <person name="Kohler A."/>
            <person name="Kuees U."/>
            <person name="Kumar T.K.A."/>
            <person name="Kuo A."/>
            <person name="LaButti K."/>
            <person name="Larrondo L.F."/>
            <person name="Lindquist E."/>
            <person name="Ling A."/>
            <person name="Lombard V."/>
            <person name="Lucas S."/>
            <person name="Lundell T."/>
            <person name="Martin R."/>
            <person name="McLaughlin D.J."/>
            <person name="Morgenstern I."/>
            <person name="Morin E."/>
            <person name="Murat C."/>
            <person name="Nagy L.G."/>
            <person name="Nolan M."/>
            <person name="Ohm R.A."/>
            <person name="Patyshakuliyeva A."/>
            <person name="Rokas A."/>
            <person name="Ruiz-Duenas F.J."/>
            <person name="Sabat G."/>
            <person name="Salamov A."/>
            <person name="Samejima M."/>
            <person name="Schmutz J."/>
            <person name="Slot J.C."/>
            <person name="St John F."/>
            <person name="Stenlid J."/>
            <person name="Sun H."/>
            <person name="Sun S."/>
            <person name="Syed K."/>
            <person name="Tsang A."/>
            <person name="Wiebenga A."/>
            <person name="Young D."/>
            <person name="Pisabarro A."/>
            <person name="Eastwood D.C."/>
            <person name="Martin F."/>
            <person name="Cullen D."/>
            <person name="Grigoriev I.V."/>
            <person name="Hibbett D.S."/>
        </authorList>
    </citation>
    <scope>NUCLEOTIDE SEQUENCE [LARGE SCALE GENOMIC DNA]</scope>
    <source>
        <strain evidence="19">RWD-64-598 SS2</strain>
    </source>
</reference>
<dbReference type="InterPro" id="IPR048024">
    <property type="entry name" value="Fxna-like_M28_dom"/>
</dbReference>
<dbReference type="FunFam" id="3.40.630.10:FF:000008">
    <property type="entry name" value="Endoplasmic reticulum metallopeptidase 1"/>
    <property type="match status" value="1"/>
</dbReference>
<feature type="transmembrane region" description="Helical" evidence="15">
    <location>
        <begin position="577"/>
        <end position="598"/>
    </location>
</feature>
<evidence type="ECO:0000313" key="19">
    <source>
        <dbReference type="Proteomes" id="UP000053558"/>
    </source>
</evidence>
<dbReference type="PANTHER" id="PTHR12147">
    <property type="entry name" value="METALLOPEPTIDASE M28 FAMILY MEMBER"/>
    <property type="match status" value="1"/>
</dbReference>
<evidence type="ECO:0000256" key="9">
    <source>
        <dbReference type="ARBA" id="ARBA00022833"/>
    </source>
</evidence>
<dbReference type="GO" id="GO:0008235">
    <property type="term" value="F:metalloexopeptidase activity"/>
    <property type="evidence" value="ECO:0007669"/>
    <property type="project" value="InterPro"/>
</dbReference>
<keyword evidence="4 14" id="KW-0645">Protease</keyword>
<dbReference type="Proteomes" id="UP000053558">
    <property type="component" value="Unassembled WGS sequence"/>
</dbReference>
<keyword evidence="5 15" id="KW-0812">Transmembrane</keyword>
<dbReference type="GO" id="GO:0006508">
    <property type="term" value="P:proteolysis"/>
    <property type="evidence" value="ECO:0007669"/>
    <property type="project" value="UniProtKB-KW"/>
</dbReference>
<dbReference type="Pfam" id="PF04389">
    <property type="entry name" value="Peptidase_M28"/>
    <property type="match status" value="1"/>
</dbReference>
<keyword evidence="11" id="KW-0482">Metalloprotease</keyword>
<feature type="domain" description="Endoplasmic reticulum metallopeptidase 1/1-A TM" evidence="17">
    <location>
        <begin position="411"/>
        <end position="599"/>
    </location>
</feature>
<feature type="transmembrane region" description="Helical" evidence="15">
    <location>
        <begin position="503"/>
        <end position="525"/>
    </location>
</feature>
<comment type="subcellular location">
    <subcellularLocation>
        <location evidence="2">Endoplasmic reticulum membrane</location>
        <topology evidence="2">Multi-pass membrane protein</topology>
    </subcellularLocation>
</comment>
<feature type="chain" id="PRO_5024471824" description="Peptide hydrolase" evidence="14">
    <location>
        <begin position="24"/>
        <end position="882"/>
    </location>
</feature>
<dbReference type="SUPFAM" id="SSF53187">
    <property type="entry name" value="Zn-dependent exopeptidases"/>
    <property type="match status" value="1"/>
</dbReference>
<feature type="transmembrane region" description="Helical" evidence="15">
    <location>
        <begin position="478"/>
        <end position="497"/>
    </location>
</feature>
<comment type="cofactor">
    <cofactor evidence="1">
        <name>Zn(2+)</name>
        <dbReference type="ChEBI" id="CHEBI:29105"/>
    </cofactor>
</comment>
<dbReference type="AlphaFoldDB" id="A0A5M3M9E9"/>
<evidence type="ECO:0000256" key="4">
    <source>
        <dbReference type="ARBA" id="ARBA00022670"/>
    </source>
</evidence>
<feature type="transmembrane region" description="Helical" evidence="15">
    <location>
        <begin position="373"/>
        <end position="391"/>
    </location>
</feature>
<keyword evidence="6 14" id="KW-0479">Metal-binding</keyword>
<dbReference type="EC" id="3.4.-.-" evidence="14"/>
<keyword evidence="9 14" id="KW-0862">Zinc</keyword>
<evidence type="ECO:0000313" key="18">
    <source>
        <dbReference type="EMBL" id="EIW75315.1"/>
    </source>
</evidence>
<feature type="transmembrane region" description="Helical" evidence="15">
    <location>
        <begin position="605"/>
        <end position="625"/>
    </location>
</feature>
<dbReference type="KEGG" id="cput:CONPUDRAFT_169679"/>
<dbReference type="OMA" id="WNNTIGA"/>
<comment type="caution">
    <text evidence="18">The sequence shown here is derived from an EMBL/GenBank/DDBJ whole genome shotgun (WGS) entry which is preliminary data.</text>
</comment>
<dbReference type="GeneID" id="19206307"/>
<evidence type="ECO:0000256" key="7">
    <source>
        <dbReference type="ARBA" id="ARBA00022801"/>
    </source>
</evidence>
<evidence type="ECO:0000256" key="10">
    <source>
        <dbReference type="ARBA" id="ARBA00022989"/>
    </source>
</evidence>
<evidence type="ECO:0000259" key="17">
    <source>
        <dbReference type="Pfam" id="PF22249"/>
    </source>
</evidence>
<keyword evidence="14" id="KW-0732">Signal</keyword>
<feature type="transmembrane region" description="Helical" evidence="15">
    <location>
        <begin position="453"/>
        <end position="471"/>
    </location>
</feature>
<evidence type="ECO:0000256" key="5">
    <source>
        <dbReference type="ARBA" id="ARBA00022692"/>
    </source>
</evidence>
<dbReference type="Gene3D" id="3.40.630.10">
    <property type="entry name" value="Zn peptidases"/>
    <property type="match status" value="1"/>
</dbReference>
<organism evidence="18 19">
    <name type="scientific">Coniophora puteana (strain RWD-64-598)</name>
    <name type="common">Brown rot fungus</name>
    <dbReference type="NCBI Taxonomy" id="741705"/>
    <lineage>
        <taxon>Eukaryota</taxon>
        <taxon>Fungi</taxon>
        <taxon>Dikarya</taxon>
        <taxon>Basidiomycota</taxon>
        <taxon>Agaricomycotina</taxon>
        <taxon>Agaricomycetes</taxon>
        <taxon>Agaricomycetidae</taxon>
        <taxon>Boletales</taxon>
        <taxon>Coniophorineae</taxon>
        <taxon>Coniophoraceae</taxon>
        <taxon>Coniophora</taxon>
    </lineage>
</organism>
<feature type="domain" description="Peptidase M28" evidence="16">
    <location>
        <begin position="138"/>
        <end position="331"/>
    </location>
</feature>
<feature type="signal peptide" evidence="14">
    <location>
        <begin position="1"/>
        <end position="23"/>
    </location>
</feature>
<dbReference type="Pfam" id="PF22249">
    <property type="entry name" value="ERMP1-TM"/>
    <property type="match status" value="1"/>
</dbReference>
<proteinExistence type="inferred from homology"/>
<gene>
    <name evidence="18" type="ORF">CONPUDRAFT_169679</name>
</gene>
<sequence>MSSTRPRWGPLTSFLFLSPLFIALPWFAHKHQYTLPVPNSDLYHPTTNLPLISESAILGYAKYLSEDVGYRTPGTREHALADAWMVDKANELKAECDKLVKDQGRKLECEVWRQEGSGSHRFDMMNKRLYKRYVDLSNIVIRVSDGTEAGKADAVLVNSHLDSTLPSPGAADDALAVGVMIECMRVLINTPDWSPKHAVVFLFNNAEESLQDGSHLFSTQHPIASTVRAVVNLEAAGTTGRELLFQATSGQMIEAYSKVPRPYGTIFANEIFSSGIILSDTDFRQFEQYLNVTGLDMAVVGNSYLYHMRKDLVENIEPGVAQHMAENTLALLDHLSSASSPLPTLTDGYTKPTTVFFSHLGFFFVYSFATARALYTALFVSSVVLVRIVATDYAPALRRSTGSSIWHDQMKGVAACVAGAVGAIVGANVVALLMSDLVLGRPLSWFTSERAPVLLYAPAALTGALISQLPFGPIHEKTLFTSQLLLTSFLAAAVQLAGVGSSAMFFLSSLSVFASLIVNAVVVNANRKGAKEGEVSLIAYAVAQSVPLLTGTQLVTATLDVFVPLTGRIGSDAPAEHIIATLVSSMTAYTFSLALAFVHRFGPRVLRRGIVFALLVSGVSIAYFAQRPVFDEMHQKRLFVIHNESLDSKEQHLHIAAADGAPGFDRLVKDIADKFGADDVPPRAVIMDDWNTDWDTLYPFSAFLSPYKIDLPLDPAYEAPWPPAERFAVTAVDNVVDEVQGTRKMTLKIEHPGIIWTVITFDAQVVAWELDDHPPTEFARHHIKEASFYGRDTWTLNLTIKLPNDSSTSTATATTGATTDIGGLKVDFIGIQERRMWPGKKADSDGSQAMKLFKAFDEWLEEHEGGTVDAMILGCLSGSAIV</sequence>
<dbReference type="GO" id="GO:0005789">
    <property type="term" value="C:endoplasmic reticulum membrane"/>
    <property type="evidence" value="ECO:0007669"/>
    <property type="project" value="UniProtKB-SubCell"/>
</dbReference>
<keyword evidence="13" id="KW-0325">Glycoprotein</keyword>
<protein>
    <recommendedName>
        <fullName evidence="14">Peptide hydrolase</fullName>
        <ecNumber evidence="14">3.4.-.-</ecNumber>
    </recommendedName>
</protein>
<evidence type="ECO:0000256" key="2">
    <source>
        <dbReference type="ARBA" id="ARBA00004477"/>
    </source>
</evidence>